<keyword evidence="8" id="KW-1185">Reference proteome</keyword>
<dbReference type="PANTHER" id="PTHR42723:SF1">
    <property type="entry name" value="CHLOROPHYLL SYNTHASE, CHLOROPLASTIC"/>
    <property type="match status" value="1"/>
</dbReference>
<protein>
    <submittedName>
        <fullName evidence="7">UbiA family prenyltransferase</fullName>
    </submittedName>
</protein>
<feature type="transmembrane region" description="Helical" evidence="6">
    <location>
        <begin position="240"/>
        <end position="258"/>
    </location>
</feature>
<dbReference type="PANTHER" id="PTHR42723">
    <property type="entry name" value="CHLOROPHYLL SYNTHASE"/>
    <property type="match status" value="1"/>
</dbReference>
<comment type="caution">
    <text evidence="7">The sequence shown here is derived from an EMBL/GenBank/DDBJ whole genome shotgun (WGS) entry which is preliminary data.</text>
</comment>
<dbReference type="AlphaFoldDB" id="A0AAW5R2Q9"/>
<feature type="transmembrane region" description="Helical" evidence="6">
    <location>
        <begin position="160"/>
        <end position="179"/>
    </location>
</feature>
<evidence type="ECO:0000256" key="5">
    <source>
        <dbReference type="ARBA" id="ARBA00023136"/>
    </source>
</evidence>
<keyword evidence="5 6" id="KW-0472">Membrane</keyword>
<evidence type="ECO:0000256" key="2">
    <source>
        <dbReference type="ARBA" id="ARBA00022475"/>
    </source>
</evidence>
<dbReference type="InterPro" id="IPR044878">
    <property type="entry name" value="UbiA_sf"/>
</dbReference>
<feature type="transmembrane region" description="Helical" evidence="6">
    <location>
        <begin position="77"/>
        <end position="102"/>
    </location>
</feature>
<comment type="subcellular location">
    <subcellularLocation>
        <location evidence="1">Membrane</location>
        <topology evidence="1">Multi-pass membrane protein</topology>
    </subcellularLocation>
</comment>
<reference evidence="7 8" key="1">
    <citation type="submission" date="2022-04" db="EMBL/GenBank/DDBJ databases">
        <authorList>
            <person name="Ye Y.-Q."/>
            <person name="Du Z.-J."/>
        </authorList>
    </citation>
    <scope>NUCLEOTIDE SEQUENCE [LARGE SCALE GENOMIC DNA]</scope>
    <source>
        <strain evidence="7 8">A6E488</strain>
    </source>
</reference>
<evidence type="ECO:0000313" key="8">
    <source>
        <dbReference type="Proteomes" id="UP001320898"/>
    </source>
</evidence>
<evidence type="ECO:0000313" key="7">
    <source>
        <dbReference type="EMBL" id="MCT8974124.1"/>
    </source>
</evidence>
<dbReference type="GO" id="GO:0016020">
    <property type="term" value="C:membrane"/>
    <property type="evidence" value="ECO:0007669"/>
    <property type="project" value="UniProtKB-SubCell"/>
</dbReference>
<dbReference type="InterPro" id="IPR050475">
    <property type="entry name" value="Prenyltransferase_related"/>
</dbReference>
<name>A0AAW5R2Q9_9HYPH</name>
<dbReference type="InterPro" id="IPR000537">
    <property type="entry name" value="UbiA_prenyltransferase"/>
</dbReference>
<dbReference type="Gene3D" id="1.10.357.140">
    <property type="entry name" value="UbiA prenyltransferase"/>
    <property type="match status" value="1"/>
</dbReference>
<feature type="transmembrane region" description="Helical" evidence="6">
    <location>
        <begin position="108"/>
        <end position="125"/>
    </location>
</feature>
<dbReference type="EMBL" id="JALIDZ010000010">
    <property type="protein sequence ID" value="MCT8974124.1"/>
    <property type="molecule type" value="Genomic_DNA"/>
</dbReference>
<dbReference type="Proteomes" id="UP001320898">
    <property type="component" value="Unassembled WGS sequence"/>
</dbReference>
<dbReference type="CDD" id="cd13964">
    <property type="entry name" value="PT_UbiA_1"/>
    <property type="match status" value="1"/>
</dbReference>
<evidence type="ECO:0000256" key="3">
    <source>
        <dbReference type="ARBA" id="ARBA00022692"/>
    </source>
</evidence>
<dbReference type="GO" id="GO:0016765">
    <property type="term" value="F:transferase activity, transferring alkyl or aryl (other than methyl) groups"/>
    <property type="evidence" value="ECO:0007669"/>
    <property type="project" value="InterPro"/>
</dbReference>
<gene>
    <name evidence="7" type="ORF">MUB46_19845</name>
</gene>
<feature type="transmembrane region" description="Helical" evidence="6">
    <location>
        <begin position="213"/>
        <end position="233"/>
    </location>
</feature>
<evidence type="ECO:0000256" key="6">
    <source>
        <dbReference type="SAM" id="Phobius"/>
    </source>
</evidence>
<evidence type="ECO:0000256" key="1">
    <source>
        <dbReference type="ARBA" id="ARBA00004141"/>
    </source>
</evidence>
<keyword evidence="4 6" id="KW-1133">Transmembrane helix</keyword>
<keyword evidence="3 6" id="KW-0812">Transmembrane</keyword>
<organism evidence="7 8">
    <name type="scientific">Microbaculum marinisediminis</name>
    <dbReference type="NCBI Taxonomy" id="2931392"/>
    <lineage>
        <taxon>Bacteria</taxon>
        <taxon>Pseudomonadati</taxon>
        <taxon>Pseudomonadota</taxon>
        <taxon>Alphaproteobacteria</taxon>
        <taxon>Hyphomicrobiales</taxon>
        <taxon>Tepidamorphaceae</taxon>
        <taxon>Microbaculum</taxon>
    </lineage>
</organism>
<dbReference type="RefSeq" id="WP_261617706.1">
    <property type="nucleotide sequence ID" value="NZ_JALIDZ010000010.1"/>
</dbReference>
<evidence type="ECO:0000256" key="4">
    <source>
        <dbReference type="ARBA" id="ARBA00022989"/>
    </source>
</evidence>
<keyword evidence="2" id="KW-1003">Cell membrane</keyword>
<feature type="transmembrane region" description="Helical" evidence="6">
    <location>
        <begin position="264"/>
        <end position="281"/>
    </location>
</feature>
<sequence>MNWQIALSLGRVSNVPTVWTNTLAAIVLAGGEATAWSTLALLLATSLAYVGGMYLNDAFDADIDARERPERPIPSGAVSHGTVFGAGFAMLAGCVVILALIGLSGMTALWPALGGLALSAAIVFYDWFHKGNPLSPAFMGLCRALVYVAVGLAFTTALPWPLVAAAIVMLCYIVGLTYAAKQESLGRVENLWPLAFLAVPWVYGLWLSTAMPVATVFFFLFSVLIGWALRLLLRRGKGDVPTAVVTLIAGVALLDAIYLAGEGATGWAVVAVVLFAVTRAAQRYIPGT</sequence>
<feature type="transmembrane region" description="Helical" evidence="6">
    <location>
        <begin position="191"/>
        <end position="207"/>
    </location>
</feature>
<dbReference type="Pfam" id="PF01040">
    <property type="entry name" value="UbiA"/>
    <property type="match status" value="1"/>
</dbReference>
<accession>A0AAW5R2Q9</accession>
<proteinExistence type="predicted"/>